<accession>A0A8T6YUF0</accession>
<dbReference type="Proteomes" id="UP000307537">
    <property type="component" value="Unassembled WGS sequence"/>
</dbReference>
<evidence type="ECO:0000313" key="2">
    <source>
        <dbReference type="Proteomes" id="UP000307537"/>
    </source>
</evidence>
<name>A0A8T6YUF0_9GAMM</name>
<evidence type="ECO:0000313" key="1">
    <source>
        <dbReference type="EMBL" id="NKC19999.1"/>
    </source>
</evidence>
<gene>
    <name evidence="1" type="ORF">CWC29_014375</name>
</gene>
<dbReference type="EMBL" id="PNCO02000001">
    <property type="protein sequence ID" value="NKC19999.1"/>
    <property type="molecule type" value="Genomic_DNA"/>
</dbReference>
<comment type="caution">
    <text evidence="1">The sequence shown here is derived from an EMBL/GenBank/DDBJ whole genome shotgun (WGS) entry which is preliminary data.</text>
</comment>
<proteinExistence type="predicted"/>
<protein>
    <submittedName>
        <fullName evidence="1">Uncharacterized protein</fullName>
    </submittedName>
</protein>
<organism evidence="1 2">
    <name type="scientific">Pseudoalteromonas galatheae</name>
    <dbReference type="NCBI Taxonomy" id="579562"/>
    <lineage>
        <taxon>Bacteria</taxon>
        <taxon>Pseudomonadati</taxon>
        <taxon>Pseudomonadota</taxon>
        <taxon>Gammaproteobacteria</taxon>
        <taxon>Alteromonadales</taxon>
        <taxon>Pseudoalteromonadaceae</taxon>
        <taxon>Pseudoalteromonas</taxon>
    </lineage>
</organism>
<keyword evidence="2" id="KW-1185">Reference proteome</keyword>
<sequence length="54" mass="6137">MAVYPKTPVQLCIVHQIGHSLCYVNWKKQCVICNYDSMACSHRIIVAIRGCIKT</sequence>
<reference evidence="1" key="1">
    <citation type="submission" date="2019-10" db="EMBL/GenBank/DDBJ databases">
        <authorList>
            <person name="Paulsen S."/>
        </authorList>
    </citation>
    <scope>NUCLEOTIDE SEQUENCE</scope>
    <source>
        <strain evidence="1">S4498</strain>
    </source>
</reference>
<dbReference type="AlphaFoldDB" id="A0A8T6YUF0"/>